<feature type="domain" description="DUF1707" evidence="1">
    <location>
        <begin position="12"/>
        <end position="64"/>
    </location>
</feature>
<name>A0A7K1LD40_9ACTN</name>
<dbReference type="Proteomes" id="UP000432015">
    <property type="component" value="Unassembled WGS sequence"/>
</dbReference>
<protein>
    <submittedName>
        <fullName evidence="2">DUF1707 domain-containing protein</fullName>
    </submittedName>
</protein>
<dbReference type="PANTHER" id="PTHR40763:SF4">
    <property type="entry name" value="DUF1707 DOMAIN-CONTAINING PROTEIN"/>
    <property type="match status" value="1"/>
</dbReference>
<accession>A0A7K1LD40</accession>
<gene>
    <name evidence="2" type="ORF">GNZ18_38005</name>
</gene>
<comment type="caution">
    <text evidence="2">The sequence shown here is derived from an EMBL/GenBank/DDBJ whole genome shotgun (WGS) entry which is preliminary data.</text>
</comment>
<evidence type="ECO:0000259" key="1">
    <source>
        <dbReference type="Pfam" id="PF08044"/>
    </source>
</evidence>
<reference evidence="2 3" key="1">
    <citation type="submission" date="2019-11" db="EMBL/GenBank/DDBJ databases">
        <authorList>
            <person name="Cao P."/>
        </authorList>
    </citation>
    <scope>NUCLEOTIDE SEQUENCE [LARGE SCALE GENOMIC DNA]</scope>
    <source>
        <strain evidence="2 3">NEAU-AAG5</strain>
    </source>
</reference>
<dbReference type="RefSeq" id="WP_156221946.1">
    <property type="nucleotide sequence ID" value="NZ_WOFH01000020.1"/>
</dbReference>
<evidence type="ECO:0000313" key="2">
    <source>
        <dbReference type="EMBL" id="MUN42342.1"/>
    </source>
</evidence>
<dbReference type="Pfam" id="PF08044">
    <property type="entry name" value="DUF1707"/>
    <property type="match status" value="1"/>
</dbReference>
<dbReference type="AlphaFoldDB" id="A0A7K1LD40"/>
<evidence type="ECO:0000313" key="3">
    <source>
        <dbReference type="Proteomes" id="UP000432015"/>
    </source>
</evidence>
<organism evidence="2 3">
    <name type="scientific">Actinomadura litoris</name>
    <dbReference type="NCBI Taxonomy" id="2678616"/>
    <lineage>
        <taxon>Bacteria</taxon>
        <taxon>Bacillati</taxon>
        <taxon>Actinomycetota</taxon>
        <taxon>Actinomycetes</taxon>
        <taxon>Streptosporangiales</taxon>
        <taxon>Thermomonosporaceae</taxon>
        <taxon>Actinomadura</taxon>
    </lineage>
</organism>
<proteinExistence type="predicted"/>
<dbReference type="EMBL" id="WOFH01000020">
    <property type="protein sequence ID" value="MUN42342.1"/>
    <property type="molecule type" value="Genomic_DNA"/>
</dbReference>
<sequence>MSAEQRKAGAALRASDGDRDETLVRLHTAYAEGRLTDTELDERIDLALAARTRAELGRVSDDLPAAKAPTAVPAGRPAGRFQMAYKSAVRRSGRWRLPERFTTVIYKGHSLLDLREVELEGPVTTIRVLAYKSTVEIVAPAGVRVEAEGVGVSSEVGGVPPVDAPVIHVRGFAYKGEIEAKDRFRRA</sequence>
<keyword evidence="3" id="KW-1185">Reference proteome</keyword>
<dbReference type="PANTHER" id="PTHR40763">
    <property type="entry name" value="MEMBRANE PROTEIN-RELATED"/>
    <property type="match status" value="1"/>
</dbReference>
<dbReference type="InterPro" id="IPR012551">
    <property type="entry name" value="DUF1707_SHOCT-like"/>
</dbReference>